<dbReference type="AlphaFoldDB" id="A0A9C7Q0W9"/>
<evidence type="ECO:0000313" key="4">
    <source>
        <dbReference type="Proteomes" id="UP001061958"/>
    </source>
</evidence>
<keyword evidence="4" id="KW-1185">Reference proteome</keyword>
<feature type="chain" id="PRO_5038714018" evidence="2">
    <location>
        <begin position="19"/>
        <end position="548"/>
    </location>
</feature>
<organism evidence="3 4">
    <name type="scientific">Galdieria partita</name>
    <dbReference type="NCBI Taxonomy" id="83374"/>
    <lineage>
        <taxon>Eukaryota</taxon>
        <taxon>Rhodophyta</taxon>
        <taxon>Bangiophyceae</taxon>
        <taxon>Galdieriales</taxon>
        <taxon>Galdieriaceae</taxon>
        <taxon>Galdieria</taxon>
    </lineage>
</organism>
<sequence length="548" mass="61032">MKYLFVVVLLYVSQFVAALQIASIPTLPPQVVVNPDNALHMDLYRKTLRFSDSTYENNNDDVETIYLSGKGLVGNWASCFNGTSTTNCPIAGSLEGITTFQVHIPQNEYRVLYGPQIVTETDNFGSPLIRNEQGDNWNFESEVDQQSSGYFYVDYNCSTTGSMKVSMFFLIETLTESNQPLPANFQDNFSAVLEYTNSSISPVYLILLQWDKVCKVGDSRPGIEVGYIKEFVPSEQANQEVLEQKAVLYPKPLPGSSTLLDIVSVTESSTDLYVSCINGSQLFRPEITADCVSEMEKCVSLRGIGPSQLVYGELLAEEGETLRFTVFYSCEKARSEGIIRPKLVLNFPPFQPLSLEWKKDCGGLLASSISVGTSWHGSDIISQGKTMEAFGLFPSYTIDEETRDLEFFVSTSYQDIVSLEKVVVTVEKPRVVSVRVNPNNAISLSGSKTASLQSHFVCLNDGESLVVITLSFLYRPLEFSVVKKCRKPQLRRAQGFTVYHATSIIVVLAVSVAALSGYLFYRRSKRLSKGHHRSTGDYRPLRLNMNTS</sequence>
<dbReference type="EMBL" id="BQMJ01000050">
    <property type="protein sequence ID" value="GJQ14060.1"/>
    <property type="molecule type" value="Genomic_DNA"/>
</dbReference>
<reference evidence="3" key="1">
    <citation type="journal article" date="2022" name="Proc. Natl. Acad. Sci. U.S.A.">
        <title>Life cycle and functional genomics of the unicellular red alga Galdieria for elucidating algal and plant evolution and industrial use.</title>
        <authorList>
            <person name="Hirooka S."/>
            <person name="Itabashi T."/>
            <person name="Ichinose T.M."/>
            <person name="Onuma R."/>
            <person name="Fujiwara T."/>
            <person name="Yamashita S."/>
            <person name="Jong L.W."/>
            <person name="Tomita R."/>
            <person name="Iwane A.H."/>
            <person name="Miyagishima S.Y."/>
        </authorList>
    </citation>
    <scope>NUCLEOTIDE SEQUENCE</scope>
    <source>
        <strain evidence="3">NBRC 102759</strain>
    </source>
</reference>
<gene>
    <name evidence="3" type="ORF">GpartN1_g5851.t1</name>
</gene>
<keyword evidence="1" id="KW-0812">Transmembrane</keyword>
<evidence type="ECO:0000256" key="1">
    <source>
        <dbReference type="SAM" id="Phobius"/>
    </source>
</evidence>
<accession>A0A9C7Q0W9</accession>
<reference evidence="3" key="2">
    <citation type="submission" date="2022-01" db="EMBL/GenBank/DDBJ databases">
        <authorList>
            <person name="Hirooka S."/>
            <person name="Miyagishima S.Y."/>
        </authorList>
    </citation>
    <scope>NUCLEOTIDE SEQUENCE</scope>
    <source>
        <strain evidence="3">NBRC 102759</strain>
    </source>
</reference>
<proteinExistence type="predicted"/>
<name>A0A9C7Q0W9_9RHOD</name>
<dbReference type="OrthoDB" id="4613at2759"/>
<protein>
    <submittedName>
        <fullName evidence="3">Uncharacterized protein</fullName>
    </submittedName>
</protein>
<keyword evidence="1" id="KW-1133">Transmembrane helix</keyword>
<evidence type="ECO:0000256" key="2">
    <source>
        <dbReference type="SAM" id="SignalP"/>
    </source>
</evidence>
<comment type="caution">
    <text evidence="3">The sequence shown here is derived from an EMBL/GenBank/DDBJ whole genome shotgun (WGS) entry which is preliminary data.</text>
</comment>
<keyword evidence="2" id="KW-0732">Signal</keyword>
<keyword evidence="1" id="KW-0472">Membrane</keyword>
<feature type="signal peptide" evidence="2">
    <location>
        <begin position="1"/>
        <end position="18"/>
    </location>
</feature>
<evidence type="ECO:0000313" key="3">
    <source>
        <dbReference type="EMBL" id="GJQ14060.1"/>
    </source>
</evidence>
<dbReference type="Proteomes" id="UP001061958">
    <property type="component" value="Unassembled WGS sequence"/>
</dbReference>
<feature type="transmembrane region" description="Helical" evidence="1">
    <location>
        <begin position="498"/>
        <end position="521"/>
    </location>
</feature>